<reference evidence="3" key="1">
    <citation type="submission" date="2014-03" db="EMBL/GenBank/DDBJ databases">
        <authorList>
            <person name="Aksoy S."/>
            <person name="Warren W."/>
            <person name="Wilson R.K."/>
        </authorList>
    </citation>
    <scope>NUCLEOTIDE SEQUENCE [LARGE SCALE GENOMIC DNA]</scope>
    <source>
        <strain evidence="3">IAEA</strain>
    </source>
</reference>
<protein>
    <recommendedName>
        <fullName evidence="1">Galactosyltransferase N-terminal domain-containing protein</fullName>
    </recommendedName>
</protein>
<evidence type="ECO:0000259" key="1">
    <source>
        <dbReference type="Pfam" id="PF13733"/>
    </source>
</evidence>
<reference evidence="2" key="2">
    <citation type="submission" date="2020-05" db="UniProtKB">
        <authorList>
            <consortium name="EnsemblMetazoa"/>
        </authorList>
    </citation>
    <scope>IDENTIFICATION</scope>
    <source>
        <strain evidence="2">IAEA</strain>
    </source>
</reference>
<keyword evidence="3" id="KW-1185">Reference proteome</keyword>
<name>A0A1B0A493_GLOPL</name>
<organism evidence="2 3">
    <name type="scientific">Glossina pallidipes</name>
    <name type="common">Tsetse fly</name>
    <dbReference type="NCBI Taxonomy" id="7398"/>
    <lineage>
        <taxon>Eukaryota</taxon>
        <taxon>Metazoa</taxon>
        <taxon>Ecdysozoa</taxon>
        <taxon>Arthropoda</taxon>
        <taxon>Hexapoda</taxon>
        <taxon>Insecta</taxon>
        <taxon>Pterygota</taxon>
        <taxon>Neoptera</taxon>
        <taxon>Endopterygota</taxon>
        <taxon>Diptera</taxon>
        <taxon>Brachycera</taxon>
        <taxon>Muscomorpha</taxon>
        <taxon>Hippoboscoidea</taxon>
        <taxon>Glossinidae</taxon>
        <taxon>Glossina</taxon>
    </lineage>
</organism>
<feature type="domain" description="Galactosyltransferase N-terminal" evidence="1">
    <location>
        <begin position="3"/>
        <end position="44"/>
    </location>
</feature>
<dbReference type="InterPro" id="IPR029044">
    <property type="entry name" value="Nucleotide-diphossugar_trans"/>
</dbReference>
<dbReference type="Pfam" id="PF13733">
    <property type="entry name" value="Glyco_transf_7N"/>
    <property type="match status" value="1"/>
</dbReference>
<dbReference type="STRING" id="7398.A0A1B0A493"/>
<dbReference type="Gene3D" id="3.90.550.10">
    <property type="entry name" value="Spore Coat Polysaccharide Biosynthesis Protein SpsA, Chain A"/>
    <property type="match status" value="1"/>
</dbReference>
<evidence type="ECO:0000313" key="3">
    <source>
        <dbReference type="Proteomes" id="UP000092445"/>
    </source>
</evidence>
<proteinExistence type="predicted"/>
<dbReference type="EnsemblMetazoa" id="GPAI034025-RA">
    <property type="protein sequence ID" value="GPAI034025-PA"/>
    <property type="gene ID" value="GPAI034025"/>
</dbReference>
<dbReference type="AlphaFoldDB" id="A0A1B0A493"/>
<accession>A0A1B0A493</accession>
<dbReference type="Proteomes" id="UP000092445">
    <property type="component" value="Unassembled WGS sequence"/>
</dbReference>
<sequence length="51" mass="5936">MMSAVLVPFRDLFEELLQLVSHLTKSLARQRVAHQILVLNQIDRNLQHVIT</sequence>
<dbReference type="InterPro" id="IPR027995">
    <property type="entry name" value="Galactosyl_T_N"/>
</dbReference>
<evidence type="ECO:0000313" key="2">
    <source>
        <dbReference type="EnsemblMetazoa" id="GPAI034025-PA"/>
    </source>
</evidence>
<dbReference type="VEuPathDB" id="VectorBase:GPAI034025"/>